<dbReference type="PROSITE" id="PS50948">
    <property type="entry name" value="PAN"/>
    <property type="match status" value="1"/>
</dbReference>
<protein>
    <recommendedName>
        <fullName evidence="4">Apple domain-containing protein</fullName>
    </recommendedName>
</protein>
<organism evidence="5 6">
    <name type="scientific">Caenorhabditis angaria</name>
    <dbReference type="NCBI Taxonomy" id="860376"/>
    <lineage>
        <taxon>Eukaryota</taxon>
        <taxon>Metazoa</taxon>
        <taxon>Ecdysozoa</taxon>
        <taxon>Nematoda</taxon>
        <taxon>Chromadorea</taxon>
        <taxon>Rhabditida</taxon>
        <taxon>Rhabditina</taxon>
        <taxon>Rhabditomorpha</taxon>
        <taxon>Rhabditoidea</taxon>
        <taxon>Rhabditidae</taxon>
        <taxon>Peloderinae</taxon>
        <taxon>Caenorhabditis</taxon>
    </lineage>
</organism>
<keyword evidence="6" id="KW-1185">Reference proteome</keyword>
<evidence type="ECO:0000256" key="1">
    <source>
        <dbReference type="ARBA" id="ARBA00022737"/>
    </source>
</evidence>
<evidence type="ECO:0000259" key="4">
    <source>
        <dbReference type="PROSITE" id="PS50948"/>
    </source>
</evidence>
<dbReference type="InterPro" id="IPR036383">
    <property type="entry name" value="TSP1_rpt_sf"/>
</dbReference>
<proteinExistence type="predicted"/>
<gene>
    <name evidence="5" type="ORF">CAMP_LOCUS18020</name>
</gene>
<dbReference type="PROSITE" id="PS50092">
    <property type="entry name" value="TSP1"/>
    <property type="match status" value="9"/>
</dbReference>
<dbReference type="Pfam" id="PF00090">
    <property type="entry name" value="TSP_1"/>
    <property type="match status" value="9"/>
</dbReference>
<dbReference type="Gene3D" id="2.20.100.10">
    <property type="entry name" value="Thrombospondin type-1 (TSP1) repeat"/>
    <property type="match status" value="9"/>
</dbReference>
<feature type="compositionally biased region" description="Basic and acidic residues" evidence="3">
    <location>
        <begin position="855"/>
        <end position="866"/>
    </location>
</feature>
<accession>A0A9P1NBX5</accession>
<feature type="region of interest" description="Disordered" evidence="3">
    <location>
        <begin position="852"/>
        <end position="915"/>
    </location>
</feature>
<feature type="compositionally biased region" description="Basic and acidic residues" evidence="3">
    <location>
        <begin position="188"/>
        <end position="210"/>
    </location>
</feature>
<dbReference type="AlphaFoldDB" id="A0A9P1NBX5"/>
<dbReference type="PANTHER" id="PTHR22906">
    <property type="entry name" value="PROPERDIN"/>
    <property type="match status" value="1"/>
</dbReference>
<dbReference type="InterPro" id="IPR000884">
    <property type="entry name" value="TSP1_rpt"/>
</dbReference>
<sequence length="1089" mass="121784">MYNNWKIAESFSLRVCTRRHYKIYSTAVLQRVELSSPEKCVERCIENMDYCFVSQFTKKSDEDLGLCTLFNETLDSEIHPDASMDPLSIIYELLEKCPPFTASDITHRITKLHRDTLQDGREAATTSKSRLADAFFPERDHISVDDLHLEDERYAVMRSIEEVEIEAAKNRVEHPRDPFNDGPRYHQSSHERGEFSRHRNHKNQDRRGGEIEEDEDEGDDGGRNVKQPIRPIVVHRGGHAQQMSAHVKVGNPCTPNADCVPTLFQLDNAPCPARQGDPCAPKLPCTNDCYPTAPGGGAQQLPTPEWSEWSQCSASCGLAIKTRQCLGGITCPGLGSVACQVPECAAWTLWTPWSLCSASCGVGEKTRNRICQTGRNCDGPSMEVEACKSLLPCPLWSSWTSWTGCTNSCGKGIERRTRMCQNGLLCPGPATEERPCDKGPCPHWSNWGAWEQCSKPCGGGETYRNRECIDGHSCEGASEEKIMCNLQACPEWSPWTAWTVCDEKCGEDSIRLRNRKCLNAENNNSCEGPAQDQMSCPYRDCPKWEEWGEWSDCSVTCGQGTQKRNRKCDTENDCSGPSDEMRFCQIASCPYWEDWSQWSGCSVTCGKGVCERSRRCITDEFLHLPTLEEVERDDSLEKHEAKEALIARAKTISKYRRTNETRLAPRKEMPLGGTCDGSDKDVKTCDAGPCCSWDKWSEWSSCIGCGKDGIMKRNRRCLADGQPMPTLGFQGDSPSSGGYVTSPNAFNPLLAGLAPIIPVEIHRGKRQALCNCPGESFQTKPCSTPPSCDQPKKSRCEWSEWGDWCGCMRCRGGKETRKRFCDGNDPDCSCGNGRDIEERDCPREAGCLGFSGRQSSREREQHADRHLNRRPTGHPGQEPSGKYGSAALSSPHDRNYNNNPNSPQRPGHSQRGHQDTYVPIDSVIGRVQLGTGSGNSYNKKDSADIFTTTELPFKVCRWSNWSEWSSCQDNTSKERKRFCIGEKDSELISNCECIGPSQEEDSCEINLETDEDIEKSLDKLLQSSETCEWTRWSQWSVCTASCGEGRRMRKRRCPCGDSSCGHGIDSDSEPCEGPPCIEEKKKPIFTVLP</sequence>
<evidence type="ECO:0000313" key="6">
    <source>
        <dbReference type="Proteomes" id="UP001152747"/>
    </source>
</evidence>
<feature type="region of interest" description="Disordered" evidence="3">
    <location>
        <begin position="168"/>
        <end position="226"/>
    </location>
</feature>
<comment type="caution">
    <text evidence="5">The sequence shown here is derived from an EMBL/GenBank/DDBJ whole genome shotgun (WGS) entry which is preliminary data.</text>
</comment>
<name>A0A9P1NBX5_9PELO</name>
<keyword evidence="2" id="KW-1015">Disulfide bond</keyword>
<keyword evidence="1" id="KW-0677">Repeat</keyword>
<dbReference type="Proteomes" id="UP001152747">
    <property type="component" value="Unassembled WGS sequence"/>
</dbReference>
<dbReference type="SMART" id="SM00209">
    <property type="entry name" value="TSP1"/>
    <property type="match status" value="11"/>
</dbReference>
<feature type="compositionally biased region" description="Basic and acidic residues" evidence="3">
    <location>
        <begin position="168"/>
        <end position="179"/>
    </location>
</feature>
<evidence type="ECO:0000256" key="3">
    <source>
        <dbReference type="SAM" id="MobiDB-lite"/>
    </source>
</evidence>
<dbReference type="InterPro" id="IPR052065">
    <property type="entry name" value="Compl_asym_regulator"/>
</dbReference>
<dbReference type="SUPFAM" id="SSF82895">
    <property type="entry name" value="TSP-1 type 1 repeat"/>
    <property type="match status" value="8"/>
</dbReference>
<dbReference type="InterPro" id="IPR003609">
    <property type="entry name" value="Pan_app"/>
</dbReference>
<dbReference type="PANTHER" id="PTHR22906:SF47">
    <property type="entry name" value="APPLE DOMAIN-CONTAINING PROTEIN"/>
    <property type="match status" value="1"/>
</dbReference>
<dbReference type="OrthoDB" id="6273859at2759"/>
<evidence type="ECO:0000256" key="2">
    <source>
        <dbReference type="ARBA" id="ARBA00023157"/>
    </source>
</evidence>
<feature type="domain" description="Apple" evidence="4">
    <location>
        <begin position="16"/>
        <end position="97"/>
    </location>
</feature>
<evidence type="ECO:0000313" key="5">
    <source>
        <dbReference type="EMBL" id="CAI5455383.1"/>
    </source>
</evidence>
<dbReference type="EMBL" id="CANHGI010000006">
    <property type="protein sequence ID" value="CAI5455383.1"/>
    <property type="molecule type" value="Genomic_DNA"/>
</dbReference>
<reference evidence="5" key="1">
    <citation type="submission" date="2022-11" db="EMBL/GenBank/DDBJ databases">
        <authorList>
            <person name="Kikuchi T."/>
        </authorList>
    </citation>
    <scope>NUCLEOTIDE SEQUENCE</scope>
    <source>
        <strain evidence="5">PS1010</strain>
    </source>
</reference>